<evidence type="ECO:0000256" key="1">
    <source>
        <dbReference type="SAM" id="Phobius"/>
    </source>
</evidence>
<dbReference type="EMBL" id="QWEA01001886">
    <property type="protein sequence ID" value="RII95737.1"/>
    <property type="molecule type" value="Genomic_DNA"/>
</dbReference>
<keyword evidence="2" id="KW-0732">Signal</keyword>
<evidence type="ECO:0000313" key="3">
    <source>
        <dbReference type="EMBL" id="RII95737.1"/>
    </source>
</evidence>
<accession>A0A399NPP7</accession>
<feature type="chain" id="PRO_5039223286" evidence="2">
    <location>
        <begin position="24"/>
        <end position="87"/>
    </location>
</feature>
<proteinExistence type="predicted"/>
<reference evidence="3 4" key="1">
    <citation type="submission" date="2018-08" db="EMBL/GenBank/DDBJ databases">
        <title>Genome Sequence of Clavibacter michiganensis Subspecies type strains, and the Atypical Peach-Colored Strains Isolated from Tomato.</title>
        <authorList>
            <person name="Osdaghi E."/>
            <person name="Portier P."/>
            <person name="Briand M."/>
            <person name="Jacques M.-A."/>
        </authorList>
    </citation>
    <scope>NUCLEOTIDE SEQUENCE [LARGE SCALE GENOMIC DNA]</scope>
    <source>
        <strain evidence="3 4">CFBP 6488</strain>
    </source>
</reference>
<gene>
    <name evidence="3" type="ORF">DZF93_21325</name>
</gene>
<dbReference type="Proteomes" id="UP000266634">
    <property type="component" value="Unassembled WGS sequence"/>
</dbReference>
<sequence>GWFAGIGAAVVVLGLVAAASAPAGDAGTAALTGIPLVVAGLAMLALARVDVTVDRRGFRVVSAWTRIPIMRVPLARIESAGWEDVSP</sequence>
<organism evidence="3 4">
    <name type="scientific">Clavibacter michiganensis subsp. insidiosus</name>
    <dbReference type="NCBI Taxonomy" id="33014"/>
    <lineage>
        <taxon>Bacteria</taxon>
        <taxon>Bacillati</taxon>
        <taxon>Actinomycetota</taxon>
        <taxon>Actinomycetes</taxon>
        <taxon>Micrococcales</taxon>
        <taxon>Microbacteriaceae</taxon>
        <taxon>Clavibacter</taxon>
    </lineage>
</organism>
<evidence type="ECO:0000256" key="2">
    <source>
        <dbReference type="SAM" id="SignalP"/>
    </source>
</evidence>
<keyword evidence="1" id="KW-1133">Transmembrane helix</keyword>
<evidence type="ECO:0000313" key="4">
    <source>
        <dbReference type="Proteomes" id="UP000266634"/>
    </source>
</evidence>
<feature type="non-terminal residue" evidence="3">
    <location>
        <position position="87"/>
    </location>
</feature>
<keyword evidence="1" id="KW-0472">Membrane</keyword>
<feature type="signal peptide" evidence="2">
    <location>
        <begin position="1"/>
        <end position="23"/>
    </location>
</feature>
<keyword evidence="1" id="KW-0812">Transmembrane</keyword>
<dbReference type="AlphaFoldDB" id="A0A399NPP7"/>
<comment type="caution">
    <text evidence="3">The sequence shown here is derived from an EMBL/GenBank/DDBJ whole genome shotgun (WGS) entry which is preliminary data.</text>
</comment>
<name>A0A399NPP7_9MICO</name>
<feature type="non-terminal residue" evidence="3">
    <location>
        <position position="1"/>
    </location>
</feature>
<protein>
    <submittedName>
        <fullName evidence="3">DUF1648 domain-containing protein</fullName>
    </submittedName>
</protein>
<feature type="transmembrane region" description="Helical" evidence="1">
    <location>
        <begin position="28"/>
        <end position="49"/>
    </location>
</feature>